<gene>
    <name evidence="4" type="ORF">CPB83DRAFT_872377</name>
</gene>
<feature type="compositionally biased region" description="Low complexity" evidence="2">
    <location>
        <begin position="441"/>
        <end position="450"/>
    </location>
</feature>
<dbReference type="OrthoDB" id="5592879at2759"/>
<dbReference type="GO" id="GO:0007094">
    <property type="term" value="P:mitotic spindle assembly checkpoint signaling"/>
    <property type="evidence" value="ECO:0007669"/>
    <property type="project" value="TreeGrafter"/>
</dbReference>
<feature type="compositionally biased region" description="Low complexity" evidence="2">
    <location>
        <begin position="127"/>
        <end position="143"/>
    </location>
</feature>
<feature type="compositionally biased region" description="Pro residues" evidence="2">
    <location>
        <begin position="589"/>
        <end position="599"/>
    </location>
</feature>
<keyword evidence="5" id="KW-1185">Reference proteome</keyword>
<dbReference type="GO" id="GO:0000776">
    <property type="term" value="C:kinetochore"/>
    <property type="evidence" value="ECO:0007669"/>
    <property type="project" value="TreeGrafter"/>
</dbReference>
<feature type="region of interest" description="Disordered" evidence="2">
    <location>
        <begin position="239"/>
        <end position="271"/>
    </location>
</feature>
<dbReference type="AlphaFoldDB" id="A0A9P6EV70"/>
<dbReference type="PANTHER" id="PTHR28260:SF1">
    <property type="entry name" value="SPINDLE POLE BODY COMPONENT SPC105"/>
    <property type="match status" value="1"/>
</dbReference>
<protein>
    <submittedName>
        <fullName evidence="4">Spc7 kinetochore protein-domain-containing protein</fullName>
    </submittedName>
</protein>
<feature type="compositionally biased region" description="Basic and acidic residues" evidence="2">
    <location>
        <begin position="694"/>
        <end position="708"/>
    </location>
</feature>
<feature type="region of interest" description="Disordered" evidence="2">
    <location>
        <begin position="120"/>
        <end position="176"/>
    </location>
</feature>
<dbReference type="SMART" id="SM00787">
    <property type="entry name" value="Spc7"/>
    <property type="match status" value="1"/>
</dbReference>
<evidence type="ECO:0000313" key="5">
    <source>
        <dbReference type="Proteomes" id="UP000807306"/>
    </source>
</evidence>
<feature type="region of interest" description="Disordered" evidence="2">
    <location>
        <begin position="1"/>
        <end position="40"/>
    </location>
</feature>
<feature type="compositionally biased region" description="Basic and acidic residues" evidence="2">
    <location>
        <begin position="542"/>
        <end position="555"/>
    </location>
</feature>
<feature type="region of interest" description="Disordered" evidence="2">
    <location>
        <begin position="340"/>
        <end position="372"/>
    </location>
</feature>
<feature type="domain" description="Spc7 kinetochore protein" evidence="3">
    <location>
        <begin position="787"/>
        <end position="1098"/>
    </location>
</feature>
<proteinExistence type="predicted"/>
<reference evidence="4" key="1">
    <citation type="submission" date="2020-11" db="EMBL/GenBank/DDBJ databases">
        <authorList>
            <consortium name="DOE Joint Genome Institute"/>
            <person name="Ahrendt S."/>
            <person name="Riley R."/>
            <person name="Andreopoulos W."/>
            <person name="Labutti K."/>
            <person name="Pangilinan J."/>
            <person name="Ruiz-Duenas F.J."/>
            <person name="Barrasa J.M."/>
            <person name="Sanchez-Garcia M."/>
            <person name="Camarero S."/>
            <person name="Miyauchi S."/>
            <person name="Serrano A."/>
            <person name="Linde D."/>
            <person name="Babiker R."/>
            <person name="Drula E."/>
            <person name="Ayuso-Fernandez I."/>
            <person name="Pacheco R."/>
            <person name="Padilla G."/>
            <person name="Ferreira P."/>
            <person name="Barriuso J."/>
            <person name="Kellner H."/>
            <person name="Castanera R."/>
            <person name="Alfaro M."/>
            <person name="Ramirez L."/>
            <person name="Pisabarro A.G."/>
            <person name="Kuo A."/>
            <person name="Tritt A."/>
            <person name="Lipzen A."/>
            <person name="He G."/>
            <person name="Yan M."/>
            <person name="Ng V."/>
            <person name="Cullen D."/>
            <person name="Martin F."/>
            <person name="Rosso M.-N."/>
            <person name="Henrissat B."/>
            <person name="Hibbett D."/>
            <person name="Martinez A.T."/>
            <person name="Grigoriev I.V."/>
        </authorList>
    </citation>
    <scope>NUCLEOTIDE SEQUENCE</scope>
    <source>
        <strain evidence="4">CBS 506.95</strain>
    </source>
</reference>
<evidence type="ECO:0000256" key="2">
    <source>
        <dbReference type="SAM" id="MobiDB-lite"/>
    </source>
</evidence>
<dbReference type="InterPro" id="IPR033338">
    <property type="entry name" value="Spc105/Spc7"/>
</dbReference>
<dbReference type="Pfam" id="PF08317">
    <property type="entry name" value="Spc7"/>
    <property type="match status" value="1"/>
</dbReference>
<feature type="coiled-coil region" evidence="1">
    <location>
        <begin position="953"/>
        <end position="1047"/>
    </location>
</feature>
<feature type="compositionally biased region" description="Polar residues" evidence="2">
    <location>
        <begin position="709"/>
        <end position="719"/>
    </location>
</feature>
<dbReference type="InterPro" id="IPR040850">
    <property type="entry name" value="Knl1_RWD_C"/>
</dbReference>
<feature type="region of interest" description="Disordered" evidence="2">
    <location>
        <begin position="68"/>
        <end position="104"/>
    </location>
</feature>
<evidence type="ECO:0000259" key="3">
    <source>
        <dbReference type="SMART" id="SM00787"/>
    </source>
</evidence>
<accession>A0A9P6EV70</accession>
<feature type="region of interest" description="Disordered" evidence="2">
    <location>
        <begin position="636"/>
        <end position="739"/>
    </location>
</feature>
<dbReference type="GO" id="GO:0034501">
    <property type="term" value="P:protein localization to kinetochore"/>
    <property type="evidence" value="ECO:0007669"/>
    <property type="project" value="TreeGrafter"/>
</dbReference>
<evidence type="ECO:0000256" key="1">
    <source>
        <dbReference type="SAM" id="Coils"/>
    </source>
</evidence>
<sequence length="1278" mass="141530">MASLKKVSPNRRRSVGVFSQNQPSLVPKNRRRAHSIVPGALSPLAKARRSLAPRKSILKSSVNVLNLEPSSQQSTTTEDTNATRSMDITQEFSAPVHDNTSRKSFGRRVSFASHSQVRMFETSHTNSTGSPQSSPSSVSSPDAPQHPTSNENDYPGQSSRRRRSSVRFSMAGSEDMDMTTVINPTNFQRGSAILNEELSYDEEEFNDMDDDDMDVTQAIHGNFIRKQSLSMGRQPLSQLETGTHTEDEANDTRSDIGDESLQSEGVSEDPSQAMEFTVPLGHSLKPAEKDEVWLALKKMTHSGDEINETEQTSDDSAFQSENNAMDLDDAMERLKRARDSLPHTQPYEEPNDVENDTFTSTEDSFENDLDGNKTLNLSQVMGRISLSTNARMSLGYPDSNMDESEIYGNIAQLTPRQSLSTSEPPIESEADETPQPEPSEPEQQPSKPSVFQPPPPTSVAPPSPSPPTFTRPAKPAPTGPFTFTPQPQPLSPSKAMPPPSASKIIKPKATFSAAFAPPVNKPSPKKASMTSLVQPSPAKRPRPQEDDSADAERPSPAKKQALVNKWLGVAGGSDDATRTSPIVSATKPTPKPAPLPPSKKAPFQAPAPSESSRPVSAIRRPSGYFARRKSLAVGFNTPLQEEPAPLEAPSPPKKAAGRMSLGAGPSDAWQRFDKNAGSGMPERPTSISPKKVGSMKETEAEHCVRETSRQAAASPSPTRGSPAPAHIFLPPQPRTPSPERQVVPIPETNGALSVIAEGSEHEGLSQDMAIDVEATQQWRDGVEEPDFLEEDLPQISIGQFFQMTGIKFMDELTAPRRSLHPGSQSLRQPRNIADIPLAEYVTAMAIDVPQLDLYSRVSKDLEGWMQKSKVVFAEAEEEAEKVTPELFVEYARADEEGQAELMHQLNLIRTHTRYLARSDWYDWKHQWVEGLRLTAEEAFVSLENDARTLESLKKETDAVLPDLENEYAELMRELEQEEAEVKEIESSDQDYLNDLKASIAEQNIEIEALKAELSEANEQSSWIQDKLTEVDTQKREAQNTINTAERVLRMKQTSTRSEVFRLKGDLEALEDLHMFRITKVNANVFEYVYASLFLVSIPCKNFTPVVTKVNITRHGKESTRTKDDFPKLSSFLLATAKYLINESEDLTVRQIVNRLNDYWSSCSQLRSQLTLLNVKYPVDIILPSSSKEITMPSFKAKTTVMFPSVQGKAFVSFKFSFDTITQWPLTLEALDCDVDVSYGSLDRSTVMKAVMDRLSQATPAENYACLLDACIEAQDVYH</sequence>
<feature type="compositionally biased region" description="Polar residues" evidence="2">
    <location>
        <begin position="68"/>
        <end position="92"/>
    </location>
</feature>
<dbReference type="Pfam" id="PF18210">
    <property type="entry name" value="Knl1_RWD_C"/>
    <property type="match status" value="1"/>
</dbReference>
<feature type="region of interest" description="Disordered" evidence="2">
    <location>
        <begin position="413"/>
        <end position="621"/>
    </location>
</feature>
<feature type="compositionally biased region" description="Pro residues" evidence="2">
    <location>
        <begin position="486"/>
        <end position="500"/>
    </location>
</feature>
<feature type="compositionally biased region" description="Polar residues" evidence="2">
    <location>
        <begin position="146"/>
        <end position="157"/>
    </location>
</feature>
<feature type="compositionally biased region" description="Polar residues" evidence="2">
    <location>
        <begin position="413"/>
        <end position="423"/>
    </location>
</feature>
<comment type="caution">
    <text evidence="4">The sequence shown here is derived from an EMBL/GenBank/DDBJ whole genome shotgun (WGS) entry which is preliminary data.</text>
</comment>
<feature type="compositionally biased region" description="Pro residues" evidence="2">
    <location>
        <begin position="451"/>
        <end position="478"/>
    </location>
</feature>
<name>A0A9P6EV70_9AGAR</name>
<dbReference type="InterPro" id="IPR013253">
    <property type="entry name" value="Spc7_domain"/>
</dbReference>
<organism evidence="4 5">
    <name type="scientific">Crepidotus variabilis</name>
    <dbReference type="NCBI Taxonomy" id="179855"/>
    <lineage>
        <taxon>Eukaryota</taxon>
        <taxon>Fungi</taxon>
        <taxon>Dikarya</taxon>
        <taxon>Basidiomycota</taxon>
        <taxon>Agaricomycotina</taxon>
        <taxon>Agaricomycetes</taxon>
        <taxon>Agaricomycetidae</taxon>
        <taxon>Agaricales</taxon>
        <taxon>Agaricineae</taxon>
        <taxon>Crepidotaceae</taxon>
        <taxon>Crepidotus</taxon>
    </lineage>
</organism>
<dbReference type="Proteomes" id="UP000807306">
    <property type="component" value="Unassembled WGS sequence"/>
</dbReference>
<dbReference type="EMBL" id="MU157824">
    <property type="protein sequence ID" value="KAF9535483.1"/>
    <property type="molecule type" value="Genomic_DNA"/>
</dbReference>
<evidence type="ECO:0000313" key="4">
    <source>
        <dbReference type="EMBL" id="KAF9535483.1"/>
    </source>
</evidence>
<dbReference type="GO" id="GO:1990758">
    <property type="term" value="P:mitotic sister chromatid biorientation"/>
    <property type="evidence" value="ECO:0007669"/>
    <property type="project" value="TreeGrafter"/>
</dbReference>
<dbReference type="PANTHER" id="PTHR28260">
    <property type="entry name" value="SPINDLE POLE BODY COMPONENT SPC105"/>
    <property type="match status" value="1"/>
</dbReference>
<keyword evidence="1" id="KW-0175">Coiled coil</keyword>
<feature type="compositionally biased region" description="Basic and acidic residues" evidence="2">
    <location>
        <begin position="243"/>
        <end position="256"/>
    </location>
</feature>